<accession>A0A0F6TNT9</accession>
<keyword evidence="3" id="KW-1185">Reference proteome</keyword>
<feature type="compositionally biased region" description="Basic and acidic residues" evidence="1">
    <location>
        <begin position="60"/>
        <end position="76"/>
    </location>
</feature>
<organism evidence="2 3">
    <name type="scientific">Kangiella geojedonensis</name>
    <dbReference type="NCBI Taxonomy" id="914150"/>
    <lineage>
        <taxon>Bacteria</taxon>
        <taxon>Pseudomonadati</taxon>
        <taxon>Pseudomonadota</taxon>
        <taxon>Gammaproteobacteria</taxon>
        <taxon>Kangiellales</taxon>
        <taxon>Kangiellaceae</taxon>
        <taxon>Kangiella</taxon>
    </lineage>
</organism>
<protein>
    <submittedName>
        <fullName evidence="2">Uncharacterized protein</fullName>
    </submittedName>
</protein>
<dbReference type="OrthoDB" id="9834026at2"/>
<sequence>MKKIIMLLLGVALIAGVTVLLVKPKESNKETEQTKNKVAINEATDDKAANFMPSSNNADNVHKTTKKESSNEQEERLYTKKELDAAVSKAEVEMAERVLRETMSEDEITETAESVVDAFENSNQTPESNAKQATINNYIHDNGIYDKLAEEGVIFSGVECREAACKLNFEVSDTDDNIKRRMPKMLSIATEFADFELLKDMEAIITNDFEGRSLQYYYY</sequence>
<reference evidence="2 3" key="1">
    <citation type="submission" date="2015-02" db="EMBL/GenBank/DDBJ databases">
        <title>Complete genome sequence of Kangiella geojedonensis strain YCS-5T.</title>
        <authorList>
            <person name="Kim K.M."/>
        </authorList>
    </citation>
    <scope>NUCLEOTIDE SEQUENCE [LARGE SCALE GENOMIC DNA]</scope>
    <source>
        <strain evidence="2 3">YCS-5</strain>
    </source>
</reference>
<dbReference type="KEGG" id="kge:TQ33_0065"/>
<dbReference type="AlphaFoldDB" id="A0A0F6TNT9"/>
<evidence type="ECO:0000313" key="2">
    <source>
        <dbReference type="EMBL" id="AKE51057.1"/>
    </source>
</evidence>
<dbReference type="Proteomes" id="UP000034071">
    <property type="component" value="Chromosome"/>
</dbReference>
<dbReference type="EMBL" id="CP010975">
    <property type="protein sequence ID" value="AKE51057.1"/>
    <property type="molecule type" value="Genomic_DNA"/>
</dbReference>
<feature type="region of interest" description="Disordered" evidence="1">
    <location>
        <begin position="49"/>
        <end position="76"/>
    </location>
</feature>
<evidence type="ECO:0000313" key="3">
    <source>
        <dbReference type="Proteomes" id="UP000034071"/>
    </source>
</evidence>
<gene>
    <name evidence="2" type="ORF">TQ33_0065</name>
</gene>
<dbReference type="HOGENOM" id="CLU_1260032_0_0_6"/>
<evidence type="ECO:0000256" key="1">
    <source>
        <dbReference type="SAM" id="MobiDB-lite"/>
    </source>
</evidence>
<name>A0A0F6TNT9_9GAMM</name>
<dbReference type="RefSeq" id="WP_046560297.1">
    <property type="nucleotide sequence ID" value="NZ_CP010975.1"/>
</dbReference>
<dbReference type="STRING" id="914150.TQ33_0065"/>
<proteinExistence type="predicted"/>